<evidence type="ECO:0000313" key="3">
    <source>
        <dbReference type="EMBL" id="GAA1512528.1"/>
    </source>
</evidence>
<feature type="compositionally biased region" description="Basic and acidic residues" evidence="1">
    <location>
        <begin position="11"/>
        <end position="23"/>
    </location>
</feature>
<feature type="compositionally biased region" description="Basic residues" evidence="1">
    <location>
        <begin position="1"/>
        <end position="10"/>
    </location>
</feature>
<dbReference type="RefSeq" id="WP_344502326.1">
    <property type="nucleotide sequence ID" value="NZ_BAAAQD010000004.1"/>
</dbReference>
<feature type="transmembrane region" description="Helical" evidence="2">
    <location>
        <begin position="130"/>
        <end position="151"/>
    </location>
</feature>
<keyword evidence="2" id="KW-0812">Transmembrane</keyword>
<keyword evidence="2" id="KW-1133">Transmembrane helix</keyword>
<evidence type="ECO:0000256" key="1">
    <source>
        <dbReference type="SAM" id="MobiDB-lite"/>
    </source>
</evidence>
<reference evidence="3 4" key="1">
    <citation type="journal article" date="2019" name="Int. J. Syst. Evol. Microbiol.">
        <title>The Global Catalogue of Microorganisms (GCM) 10K type strain sequencing project: providing services to taxonomists for standard genome sequencing and annotation.</title>
        <authorList>
            <consortium name="The Broad Institute Genomics Platform"/>
            <consortium name="The Broad Institute Genome Sequencing Center for Infectious Disease"/>
            <person name="Wu L."/>
            <person name="Ma J."/>
        </authorList>
    </citation>
    <scope>NUCLEOTIDE SEQUENCE [LARGE SCALE GENOMIC DNA]</scope>
    <source>
        <strain evidence="3 4">JCM 15933</strain>
    </source>
</reference>
<dbReference type="Proteomes" id="UP001501470">
    <property type="component" value="Unassembled WGS sequence"/>
</dbReference>
<keyword evidence="4" id="KW-1185">Reference proteome</keyword>
<comment type="caution">
    <text evidence="3">The sequence shown here is derived from an EMBL/GenBank/DDBJ whole genome shotgun (WGS) entry which is preliminary data.</text>
</comment>
<feature type="compositionally biased region" description="Low complexity" evidence="1">
    <location>
        <begin position="180"/>
        <end position="214"/>
    </location>
</feature>
<organism evidence="3 4">
    <name type="scientific">Dactylosporangium maewongense</name>
    <dbReference type="NCBI Taxonomy" id="634393"/>
    <lineage>
        <taxon>Bacteria</taxon>
        <taxon>Bacillati</taxon>
        <taxon>Actinomycetota</taxon>
        <taxon>Actinomycetes</taxon>
        <taxon>Micromonosporales</taxon>
        <taxon>Micromonosporaceae</taxon>
        <taxon>Dactylosporangium</taxon>
    </lineage>
</organism>
<evidence type="ECO:0000313" key="4">
    <source>
        <dbReference type="Proteomes" id="UP001501470"/>
    </source>
</evidence>
<feature type="region of interest" description="Disordered" evidence="1">
    <location>
        <begin position="1"/>
        <end position="80"/>
    </location>
</feature>
<sequence length="279" mass="28508">MLGWWRRRARSKAESQRLLERMTGEPGGRGGAHGRREIGDHSETGDHGKAGGHSKAGGHGDAHGQSGPGRTGDLGDSPLAGLLRAAAGPARPGELAGEQAAVDAFRREFAAGGAGAPVASRRARPPRRRVAVLAAALTAGVLAGVGVAAGAGRLPAPLQSAAHDWIDQVPDHDPAPAPAAPTRTVRTVSPTTPAAQRSSEPAVTPSPAAPTATAGKDMRKLCSEWQKVRDDPHRKPMDPEDLNVLTAAAGGADRIEAFCGLSPAPTGTKSKNSRSSKNA</sequence>
<keyword evidence="2" id="KW-0472">Membrane</keyword>
<accession>A0ABN2A6J5</accession>
<feature type="compositionally biased region" description="Polar residues" evidence="1">
    <location>
        <begin position="265"/>
        <end position="279"/>
    </location>
</feature>
<name>A0ABN2A6J5_9ACTN</name>
<feature type="region of interest" description="Disordered" evidence="1">
    <location>
        <begin position="172"/>
        <end position="222"/>
    </location>
</feature>
<feature type="region of interest" description="Disordered" evidence="1">
    <location>
        <begin position="260"/>
        <end position="279"/>
    </location>
</feature>
<proteinExistence type="predicted"/>
<gene>
    <name evidence="3" type="ORF">GCM10009827_028580</name>
</gene>
<dbReference type="EMBL" id="BAAAQD010000004">
    <property type="protein sequence ID" value="GAA1512528.1"/>
    <property type="molecule type" value="Genomic_DNA"/>
</dbReference>
<protein>
    <submittedName>
        <fullName evidence="3">Uncharacterized protein</fullName>
    </submittedName>
</protein>
<feature type="compositionally biased region" description="Basic and acidic residues" evidence="1">
    <location>
        <begin position="34"/>
        <end position="49"/>
    </location>
</feature>
<evidence type="ECO:0000256" key="2">
    <source>
        <dbReference type="SAM" id="Phobius"/>
    </source>
</evidence>